<name>A0ABR4NLE1_9FUNG</name>
<reference evidence="7 8" key="1">
    <citation type="submission" date="2023-09" db="EMBL/GenBank/DDBJ databases">
        <title>Pangenome analysis of Batrachochytrium dendrobatidis and related Chytrids.</title>
        <authorList>
            <person name="Yacoub M.N."/>
            <person name="Stajich J.E."/>
            <person name="James T.Y."/>
        </authorList>
    </citation>
    <scope>NUCLEOTIDE SEQUENCE [LARGE SCALE GENOMIC DNA]</scope>
    <source>
        <strain evidence="7 8">JEL0888</strain>
    </source>
</reference>
<keyword evidence="4 5" id="KW-0808">Transferase</keyword>
<dbReference type="InterPro" id="IPR036969">
    <property type="entry name" value="Citrate_synthase_sf"/>
</dbReference>
<keyword evidence="3" id="KW-0816">Tricarboxylic acid cycle</keyword>
<evidence type="ECO:0000313" key="8">
    <source>
        <dbReference type="Proteomes" id="UP001527925"/>
    </source>
</evidence>
<dbReference type="Pfam" id="PF00285">
    <property type="entry name" value="Citrate_synt"/>
    <property type="match status" value="1"/>
</dbReference>
<dbReference type="Gene3D" id="1.10.580.10">
    <property type="entry name" value="Citrate Synthase, domain 1"/>
    <property type="match status" value="1"/>
</dbReference>
<comment type="pathway">
    <text evidence="1">Carbohydrate metabolism; tricarboxylic acid cycle; isocitrate from oxaloacetate: step 1/2.</text>
</comment>
<dbReference type="PROSITE" id="PS00480">
    <property type="entry name" value="CITRATE_SYNTHASE"/>
    <property type="match status" value="1"/>
</dbReference>
<dbReference type="InterPro" id="IPR016143">
    <property type="entry name" value="Citrate_synth-like_sm_a-sub"/>
</dbReference>
<dbReference type="PRINTS" id="PR00143">
    <property type="entry name" value="CITRTSNTHASE"/>
</dbReference>
<evidence type="ECO:0000256" key="5">
    <source>
        <dbReference type="RuleBase" id="RU000441"/>
    </source>
</evidence>
<evidence type="ECO:0000256" key="4">
    <source>
        <dbReference type="ARBA" id="ARBA00022679"/>
    </source>
</evidence>
<dbReference type="InterPro" id="IPR010953">
    <property type="entry name" value="Citrate_synthase_typ-I"/>
</dbReference>
<dbReference type="NCBIfam" id="TIGR01798">
    <property type="entry name" value="cit_synth_I"/>
    <property type="match status" value="1"/>
</dbReference>
<dbReference type="EMBL" id="JADGIZ020000001">
    <property type="protein sequence ID" value="KAL2920358.1"/>
    <property type="molecule type" value="Genomic_DNA"/>
</dbReference>
<evidence type="ECO:0000256" key="3">
    <source>
        <dbReference type="ARBA" id="ARBA00022532"/>
    </source>
</evidence>
<comment type="similarity">
    <text evidence="2 5">Belongs to the citrate synthase family.</text>
</comment>
<dbReference type="InterPro" id="IPR019810">
    <property type="entry name" value="Citrate_synthase_AS"/>
</dbReference>
<gene>
    <name evidence="7" type="ORF">HK105_200431</name>
</gene>
<dbReference type="Gene3D" id="1.10.230.10">
    <property type="entry name" value="Cytochrome P450-Terp, domain 2"/>
    <property type="match status" value="1"/>
</dbReference>
<proteinExistence type="inferred from homology"/>
<evidence type="ECO:0000313" key="7">
    <source>
        <dbReference type="EMBL" id="KAL2920358.1"/>
    </source>
</evidence>
<dbReference type="InterPro" id="IPR016142">
    <property type="entry name" value="Citrate_synth-like_lrg_a-sub"/>
</dbReference>
<protein>
    <recommendedName>
        <fullName evidence="5">Citrate synthase</fullName>
    </recommendedName>
</protein>
<dbReference type="Proteomes" id="UP001527925">
    <property type="component" value="Unassembled WGS sequence"/>
</dbReference>
<dbReference type="NCBIfam" id="NF004126">
    <property type="entry name" value="PRK05614.1"/>
    <property type="match status" value="1"/>
</dbReference>
<evidence type="ECO:0000256" key="6">
    <source>
        <dbReference type="SAM" id="MobiDB-lite"/>
    </source>
</evidence>
<evidence type="ECO:0000256" key="2">
    <source>
        <dbReference type="ARBA" id="ARBA00010566"/>
    </source>
</evidence>
<sequence>MAPAAPKPPAADQQHQQQQHAKASRADFVLLERSTGQSFQLAPPKSLQEPSSFVVLPRAINSNSLTVLDNRSGKTYQIAIDEGSTVKATAFQAIKFGGEGIRLYDPSYQNTAVARSKICEIDGDKGILRYRGYPIEELAEKSNFLEVSYLLIYGELPSRKQYEVWSSQVMHHTMIHTRVQELMRSFNYDAHPMGTFVSTVAAMSTFHPEANPSLVGSEIFKKNIAVRNKQILRLMGKVPTIAAACYRNRIGRPYNPPPAEGSYTESFLHMMDHLNEPNYKPHPKLAKALDILFILHADHELNCSTAAMRHIGSSLVDPFNAVAGAASALYGPLHGGANEAVLRMLEEIAKVENVASFIEQVKQRKRKLMGFGHRVYKNYDPRAKIIRRVAFEVFEICGREPLIEVAIELERIALQDEYFVSKKLYPNVDFYSGLIYKAMGFPTDFFPVLFAIPRVAGWLAHWVESLEDPDAKIWRPRQVYVGEPKRGYVPLDARSDSDKILTDTDSHPFNKRTKVAAALAKL</sequence>
<keyword evidence="8" id="KW-1185">Reference proteome</keyword>
<feature type="compositionally biased region" description="Low complexity" evidence="6">
    <location>
        <begin position="10"/>
        <end position="21"/>
    </location>
</feature>
<evidence type="ECO:0000256" key="1">
    <source>
        <dbReference type="ARBA" id="ARBA00004751"/>
    </source>
</evidence>
<dbReference type="SUPFAM" id="SSF48256">
    <property type="entry name" value="Citrate synthase"/>
    <property type="match status" value="1"/>
</dbReference>
<comment type="caution">
    <text evidence="7">The sequence shown here is derived from an EMBL/GenBank/DDBJ whole genome shotgun (WGS) entry which is preliminary data.</text>
</comment>
<accession>A0ABR4NLE1</accession>
<dbReference type="PANTHER" id="PTHR42871:SF1">
    <property type="entry name" value="CITRATE SYNTHASE"/>
    <property type="match status" value="1"/>
</dbReference>
<dbReference type="PANTHER" id="PTHR42871">
    <property type="entry name" value="CITRATE SYNTHASE"/>
    <property type="match status" value="1"/>
</dbReference>
<dbReference type="InterPro" id="IPR002020">
    <property type="entry name" value="Citrate_synthase"/>
</dbReference>
<feature type="region of interest" description="Disordered" evidence="6">
    <location>
        <begin position="1"/>
        <end position="26"/>
    </location>
</feature>
<organism evidence="7 8">
    <name type="scientific">Polyrhizophydium stewartii</name>
    <dbReference type="NCBI Taxonomy" id="2732419"/>
    <lineage>
        <taxon>Eukaryota</taxon>
        <taxon>Fungi</taxon>
        <taxon>Fungi incertae sedis</taxon>
        <taxon>Chytridiomycota</taxon>
        <taxon>Chytridiomycota incertae sedis</taxon>
        <taxon>Chytridiomycetes</taxon>
        <taxon>Rhizophydiales</taxon>
        <taxon>Rhizophydiales incertae sedis</taxon>
        <taxon>Polyrhizophydium</taxon>
    </lineage>
</organism>